<keyword evidence="4" id="KW-1185">Reference proteome</keyword>
<evidence type="ECO:0000313" key="3">
    <source>
        <dbReference type="EMBL" id="MDN4520329.1"/>
    </source>
</evidence>
<dbReference type="RefSeq" id="WP_011777841.1">
    <property type="nucleotide sequence ID" value="NZ_CP082191.1"/>
</dbReference>
<organism evidence="2 4">
    <name type="scientific">Mycolicibacterium austroafricanum</name>
    <name type="common">Mycobacterium austroafricanum</name>
    <dbReference type="NCBI Taxonomy" id="39687"/>
    <lineage>
        <taxon>Bacteria</taxon>
        <taxon>Bacillati</taxon>
        <taxon>Actinomycetota</taxon>
        <taxon>Actinomycetes</taxon>
        <taxon>Mycobacteriales</taxon>
        <taxon>Mycobacteriaceae</taxon>
        <taxon>Mycolicibacterium</taxon>
    </lineage>
</organism>
<evidence type="ECO:0000313" key="2">
    <source>
        <dbReference type="EMBL" id="MDN4518478.1"/>
    </source>
</evidence>
<accession>A0ABT8HCJ0</accession>
<evidence type="ECO:0000313" key="1">
    <source>
        <dbReference type="EMBL" id="MDN4517261.1"/>
    </source>
</evidence>
<reference evidence="2" key="1">
    <citation type="submission" date="2023-07" db="EMBL/GenBank/DDBJ databases">
        <title>Degradation of tert-butanol by M. austroafricanum TBA100.</title>
        <authorList>
            <person name="Helbich S."/>
            <person name="Vainshtein Y."/>
        </authorList>
    </citation>
    <scope>NUCLEOTIDE SEQUENCE</scope>
    <source>
        <strain evidence="2">TBA100</strain>
    </source>
</reference>
<dbReference type="EMBL" id="JAUHTC010000042">
    <property type="protein sequence ID" value="MDN4518478.1"/>
    <property type="molecule type" value="Genomic_DNA"/>
</dbReference>
<sequence length="199" mass="21202">MVTVEVDPVRVESRLSGGAIACPSCVGGVLGGWGFARSRQVEGLDHPVRPRRARCRSCLVTHVLLPVTVLLRRAHGAEQIWMALSTRAEGVGHRRIAAWLQVPPATVRGWLRRAGQRLEPMRAWFLTVAVRTGIDVTIPDGFGCGWRDLVAALRCAVAAIGQRFGPAGLLGAVTPAQVMAAASGSRLLAPGWPPLARGV</sequence>
<dbReference type="EMBL" id="JAUHTC010000024">
    <property type="protein sequence ID" value="MDN4517261.1"/>
    <property type="molecule type" value="Genomic_DNA"/>
</dbReference>
<dbReference type="EMBL" id="JAUHTC010000072">
    <property type="protein sequence ID" value="MDN4520329.1"/>
    <property type="molecule type" value="Genomic_DNA"/>
</dbReference>
<comment type="caution">
    <text evidence="2">The sequence shown here is derived from an EMBL/GenBank/DDBJ whole genome shotgun (WGS) entry which is preliminary data.</text>
</comment>
<gene>
    <name evidence="1" type="ORF">QYF68_05415</name>
    <name evidence="2" type="ORF">QYF68_11670</name>
    <name evidence="3" type="ORF">QYF68_21255</name>
</gene>
<proteinExistence type="predicted"/>
<evidence type="ECO:0000313" key="4">
    <source>
        <dbReference type="Proteomes" id="UP001172687"/>
    </source>
</evidence>
<protein>
    <submittedName>
        <fullName evidence="2">Helix-turn-helix domain-containing protein</fullName>
    </submittedName>
</protein>
<name>A0ABT8HCJ0_MYCAO</name>
<dbReference type="Proteomes" id="UP001172687">
    <property type="component" value="Unassembled WGS sequence"/>
</dbReference>